<organism evidence="2 3">
    <name type="scientific">Thiothrix lacustris</name>
    <dbReference type="NCBI Taxonomy" id="525917"/>
    <lineage>
        <taxon>Bacteria</taxon>
        <taxon>Pseudomonadati</taxon>
        <taxon>Pseudomonadota</taxon>
        <taxon>Gammaproteobacteria</taxon>
        <taxon>Thiotrichales</taxon>
        <taxon>Thiotrichaceae</taxon>
        <taxon>Thiothrix</taxon>
    </lineage>
</organism>
<name>A0A1Y1QBT9_9GAMM</name>
<feature type="domain" description="Knr4/Smi1-like" evidence="1">
    <location>
        <begin position="28"/>
        <end position="167"/>
    </location>
</feature>
<comment type="caution">
    <text evidence="2">The sequence shown here is derived from an EMBL/GenBank/DDBJ whole genome shotgun (WGS) entry which is preliminary data.</text>
</comment>
<gene>
    <name evidence="2" type="ORF">BWK73_44425</name>
</gene>
<evidence type="ECO:0000313" key="2">
    <source>
        <dbReference type="EMBL" id="OQX01928.1"/>
    </source>
</evidence>
<dbReference type="Pfam" id="PF09346">
    <property type="entry name" value="SMI1_KNR4"/>
    <property type="match status" value="1"/>
</dbReference>
<dbReference type="AlphaFoldDB" id="A0A1Y1QBT9"/>
<dbReference type="SUPFAM" id="SSF160631">
    <property type="entry name" value="SMI1/KNR4-like"/>
    <property type="match status" value="1"/>
</dbReference>
<sequence>MNEPFADFNLTEFWENSDYAKEEYEGSPFSDADVARVEKELGYKLPKSYLALMRTRNGGIPKYTNHRTNERTSWANDHVAITGLYSIGENKTYSLCGQYNNNFWVEEWGYPPIGIYFADCPSGGHDMLCLDYRECGSNGEPQVVHVDQGWDYKITFVAKDFESFIRGLESDDAFEI</sequence>
<dbReference type="Proteomes" id="UP000192491">
    <property type="component" value="Unassembled WGS sequence"/>
</dbReference>
<evidence type="ECO:0000259" key="1">
    <source>
        <dbReference type="SMART" id="SM00860"/>
    </source>
</evidence>
<dbReference type="EMBL" id="MTEJ01000531">
    <property type="protein sequence ID" value="OQX01928.1"/>
    <property type="molecule type" value="Genomic_DNA"/>
</dbReference>
<evidence type="ECO:0000313" key="3">
    <source>
        <dbReference type="Proteomes" id="UP000192491"/>
    </source>
</evidence>
<reference evidence="2 3" key="1">
    <citation type="submission" date="2017-01" db="EMBL/GenBank/DDBJ databases">
        <title>Novel large sulfur bacteria in the metagenomes of groundwater-fed chemosynthetic microbial mats in the Lake Huron basin.</title>
        <authorList>
            <person name="Sharrar A.M."/>
            <person name="Flood B.E."/>
            <person name="Bailey J.V."/>
            <person name="Jones D.S."/>
            <person name="Biddanda B."/>
            <person name="Ruberg S.A."/>
            <person name="Marcus D.N."/>
            <person name="Dick G.J."/>
        </authorList>
    </citation>
    <scope>NUCLEOTIDE SEQUENCE [LARGE SCALE GENOMIC DNA]</scope>
    <source>
        <strain evidence="2">A8</strain>
    </source>
</reference>
<protein>
    <submittedName>
        <fullName evidence="2">SMI1/KNR4 family protein</fullName>
    </submittedName>
</protein>
<dbReference type="InterPro" id="IPR018958">
    <property type="entry name" value="Knr4/Smi1-like_dom"/>
</dbReference>
<dbReference type="InterPro" id="IPR037883">
    <property type="entry name" value="Knr4/Smi1-like_sf"/>
</dbReference>
<dbReference type="Gene3D" id="3.40.1580.10">
    <property type="entry name" value="SMI1/KNR4-like"/>
    <property type="match status" value="1"/>
</dbReference>
<proteinExistence type="predicted"/>
<accession>A0A1Y1QBT9</accession>
<dbReference type="SMART" id="SM00860">
    <property type="entry name" value="SMI1_KNR4"/>
    <property type="match status" value="1"/>
</dbReference>